<name>A0A179B478_9ACTO</name>
<dbReference type="EMBL" id="LVZK01000001">
    <property type="protein sequence ID" value="OAP86260.1"/>
    <property type="molecule type" value="Genomic_DNA"/>
</dbReference>
<proteinExistence type="predicted"/>
<dbReference type="Proteomes" id="UP000078368">
    <property type="component" value="Unassembled WGS sequence"/>
</dbReference>
<evidence type="ECO:0000313" key="3">
    <source>
        <dbReference type="Proteomes" id="UP000078368"/>
    </source>
</evidence>
<organism evidence="2 3">
    <name type="scientific">Peptidiphaga gingivicola</name>
    <dbReference type="NCBI Taxonomy" id="2741497"/>
    <lineage>
        <taxon>Bacteria</taxon>
        <taxon>Bacillati</taxon>
        <taxon>Actinomycetota</taxon>
        <taxon>Actinomycetes</taxon>
        <taxon>Actinomycetales</taxon>
        <taxon>Actinomycetaceae</taxon>
        <taxon>Peptidiphaga</taxon>
    </lineage>
</organism>
<reference evidence="2 3" key="1">
    <citation type="submission" date="2016-04" db="EMBL/GenBank/DDBJ databases">
        <title>Peptidophaga gingivicola gen. nov., sp. nov., isolated from human subgingival plaque.</title>
        <authorList>
            <person name="Beall C.J."/>
            <person name="Mokrzan E.M."/>
            <person name="Griffen A.L."/>
            <person name="Leys E.J."/>
        </authorList>
    </citation>
    <scope>NUCLEOTIDE SEQUENCE [LARGE SCALE GENOMIC DNA]</scope>
    <source>
        <strain evidence="2 3">BA112</strain>
    </source>
</reference>
<keyword evidence="3" id="KW-1185">Reference proteome</keyword>
<dbReference type="RefSeq" id="WP_064231109.1">
    <property type="nucleotide sequence ID" value="NZ_LVZK01000001.1"/>
</dbReference>
<feature type="region of interest" description="Disordered" evidence="1">
    <location>
        <begin position="440"/>
        <end position="465"/>
    </location>
</feature>
<feature type="compositionally biased region" description="Acidic residues" evidence="1">
    <location>
        <begin position="141"/>
        <end position="152"/>
    </location>
</feature>
<gene>
    <name evidence="2" type="ORF">A4H34_03565</name>
</gene>
<feature type="region of interest" description="Disordered" evidence="1">
    <location>
        <begin position="125"/>
        <end position="153"/>
    </location>
</feature>
<protein>
    <submittedName>
        <fullName evidence="2">Uncharacterized protein</fullName>
    </submittedName>
</protein>
<evidence type="ECO:0000313" key="2">
    <source>
        <dbReference type="EMBL" id="OAP86260.1"/>
    </source>
</evidence>
<dbReference type="OrthoDB" id="3268971at2"/>
<evidence type="ECO:0000256" key="1">
    <source>
        <dbReference type="SAM" id="MobiDB-lite"/>
    </source>
</evidence>
<comment type="caution">
    <text evidence="2">The sequence shown here is derived from an EMBL/GenBank/DDBJ whole genome shotgun (WGS) entry which is preliminary data.</text>
</comment>
<accession>A0A179B478</accession>
<sequence>MVTWRPVSGDILRLDPALASVNDIENFLAERRIPGRGAAAGEDGYRLELAVTGRRRRIAVLDDDGVPAPGPTLAEFVEEMDGTLRKLQIDMGGIIAWGDIDLGEVDVEGDDVDVASLQELERQAEAAAGEGAGDDAREVSGEDAGEEAGEDIPEFKGPMLVVSDIALAEMPGLAAANRRSLAVFRMEGACAVAMELDGTEDARRAGKPGFAIALSTDPSGLDAPVLSVRCRGPRLVWRWDDELEPVPWAKADAAASDFVARELGPGAISQRISQTVASVDAARIEEALHADPHAAPAMLVAALGLPSEIADFLSGLLSATAIPGAIVFEPKPLPQRIQTSVAYGSVGESKSKTGYWQAYRRLFVDRPRVTEIVSSIQAGVGSVLFAGGLRSWRRTGGKVAAAIGGALVVNAAARILTMQWIQTALETEGLTVKRAEAENETAEEAEVEDAKAKGLAVGNPTNACP</sequence>
<dbReference type="AlphaFoldDB" id="A0A179B478"/>
<dbReference type="STRING" id="1823756.A4H34_03565"/>